<dbReference type="InterPro" id="IPR050503">
    <property type="entry name" value="cAMP-dep_PK_reg_su-like"/>
</dbReference>
<feature type="domain" description="Cyclic nucleotide-binding" evidence="1">
    <location>
        <begin position="594"/>
        <end position="690"/>
    </location>
</feature>
<dbReference type="SUPFAM" id="SSF51206">
    <property type="entry name" value="cAMP-binding domain-like"/>
    <property type="match status" value="2"/>
</dbReference>
<evidence type="ECO:0000259" key="1">
    <source>
        <dbReference type="PROSITE" id="PS50042"/>
    </source>
</evidence>
<sequence length="706" mass="76544">MKPLLTDRVHCLPNDIYVVTTAAGNVLVNSPPESLKFLLAQGLPPPAYVLLPPDALAGSEPSSRGFVRRGINYASVEFLIYANFFGQQRRMTLITATAAQAQRLYTLLSETINGPAALDDWPGAWLRQECETVAFYPPLGRAPTVDDMVTIVALEESGDLGPMQIEYDGSNFRFFEQGVEIARVPAVITSVAHPLAVAPPRPLVRQTITLQFIGGSDGFDPTGITTCFLAYLGAGQPLLFDAAAYLNVRLAHLGLSPRQLDLVIISHLHEDHIAGLPELILAGGKRVQLVTAQPIYRSLLRVLGAMLDLPPAAVAELFDFYPLDPGQPLDVHGYRFEATYAVHSIPTIAVRVGGIGYSGDMRYDEAWLEHLHQSGQLSAERLAALRQFAEGVEVLVHDMGGGAIHTTPTAQLLRELSAKSRRLVLAHTSRQDWKVADELAGRVEVAVSGHIVGLGEVVADDEQRQRFETLTICPIFARLPAAERAELAAHCAVLTYPAGHTIAHEGDGSDGSAYVIHHGIVEILVGGEPVRLLGRGNSLGERGALMGEPRTGTMRAHSEVQLLHIAPDLFTGVARRLGLHDAFTRAEWLWQQPALAQLPWATLLDLALDFTPHPVPAGTTLCRQGEIGATGYLLVSGRLAFAGATTGDSERSGDCFGMRAALRGEPYRMTVTSLTDSMVWSIDAPALQRLYLIYPDLLLHLHTIDR</sequence>
<dbReference type="InterPro" id="IPR018490">
    <property type="entry name" value="cNMP-bd_dom_sf"/>
</dbReference>
<evidence type="ECO:0000313" key="3">
    <source>
        <dbReference type="Proteomes" id="UP000078287"/>
    </source>
</evidence>
<dbReference type="InterPro" id="IPR036866">
    <property type="entry name" value="RibonucZ/Hydroxyglut_hydro"/>
</dbReference>
<proteinExistence type="predicted"/>
<dbReference type="InterPro" id="IPR000595">
    <property type="entry name" value="cNMP-bd_dom"/>
</dbReference>
<dbReference type="Pfam" id="PF23023">
    <property type="entry name" value="Anti-Pycsar_Apyc1"/>
    <property type="match status" value="1"/>
</dbReference>
<keyword evidence="3" id="KW-1185">Reference proteome</keyword>
<dbReference type="RefSeq" id="WP_066788946.1">
    <property type="nucleotide sequence ID" value="NZ_LWQS01000064.1"/>
</dbReference>
<feature type="domain" description="Cyclic nucleotide-binding" evidence="1">
    <location>
        <begin position="475"/>
        <end position="570"/>
    </location>
</feature>
<dbReference type="CDD" id="cd00038">
    <property type="entry name" value="CAP_ED"/>
    <property type="match status" value="2"/>
</dbReference>
<dbReference type="OrthoDB" id="9800940at2"/>
<protein>
    <submittedName>
        <fullName evidence="2">Cyclic nucleotide-binding protein</fullName>
    </submittedName>
</protein>
<comment type="caution">
    <text evidence="2">The sequence shown here is derived from an EMBL/GenBank/DDBJ whole genome shotgun (WGS) entry which is preliminary data.</text>
</comment>
<dbReference type="SMART" id="SM00849">
    <property type="entry name" value="Lactamase_B"/>
    <property type="match status" value="1"/>
</dbReference>
<reference evidence="2 3" key="1">
    <citation type="submission" date="2016-04" db="EMBL/GenBank/DDBJ databases">
        <title>Chloroflexus islandicus sp. nov., a thermophilic filamentous anoxygenic phototrophic bacterium from geyser Strokkur (Iceland).</title>
        <authorList>
            <person name="Gaisin V.A."/>
            <person name="Kalashnikov A.M."/>
            <person name="Sukhacheva M.V."/>
            <person name="Grouzdev D.S."/>
            <person name="Ivanov T.M."/>
            <person name="Kuznetsov B."/>
            <person name="Gorlenko V.M."/>
        </authorList>
    </citation>
    <scope>NUCLEOTIDE SEQUENCE [LARGE SCALE GENOMIC DNA]</scope>
    <source>
        <strain evidence="3">isl-2</strain>
    </source>
</reference>
<name>A0A178M959_9CHLR</name>
<gene>
    <name evidence="2" type="ORF">A6A03_16235</name>
</gene>
<dbReference type="Gene3D" id="3.60.15.10">
    <property type="entry name" value="Ribonuclease Z/Hydroxyacylglutathione hydrolase-like"/>
    <property type="match status" value="1"/>
</dbReference>
<dbReference type="Proteomes" id="UP000078287">
    <property type="component" value="Unassembled WGS sequence"/>
</dbReference>
<dbReference type="GO" id="GO:0005952">
    <property type="term" value="C:cAMP-dependent protein kinase complex"/>
    <property type="evidence" value="ECO:0007669"/>
    <property type="project" value="InterPro"/>
</dbReference>
<dbReference type="PANTHER" id="PTHR11635">
    <property type="entry name" value="CAMP-DEPENDENT PROTEIN KINASE REGULATORY CHAIN"/>
    <property type="match status" value="1"/>
</dbReference>
<accession>A0A178M959</accession>
<dbReference type="PROSITE" id="PS50042">
    <property type="entry name" value="CNMP_BINDING_3"/>
    <property type="match status" value="2"/>
</dbReference>
<dbReference type="PANTHER" id="PTHR11635:SF152">
    <property type="entry name" value="CAMP-DEPENDENT PROTEIN KINASE TYPE I REGULATORY SUBUNIT-RELATED"/>
    <property type="match status" value="1"/>
</dbReference>
<evidence type="ECO:0000313" key="2">
    <source>
        <dbReference type="EMBL" id="OAN44568.1"/>
    </source>
</evidence>
<dbReference type="SUPFAM" id="SSF56281">
    <property type="entry name" value="Metallo-hydrolase/oxidoreductase"/>
    <property type="match status" value="1"/>
</dbReference>
<dbReference type="Gene3D" id="2.60.120.10">
    <property type="entry name" value="Jelly Rolls"/>
    <property type="match status" value="2"/>
</dbReference>
<dbReference type="SMART" id="SM00100">
    <property type="entry name" value="cNMP"/>
    <property type="match status" value="2"/>
</dbReference>
<organism evidence="2 3">
    <name type="scientific">Chloroflexus islandicus</name>
    <dbReference type="NCBI Taxonomy" id="1707952"/>
    <lineage>
        <taxon>Bacteria</taxon>
        <taxon>Bacillati</taxon>
        <taxon>Chloroflexota</taxon>
        <taxon>Chloroflexia</taxon>
        <taxon>Chloroflexales</taxon>
        <taxon>Chloroflexineae</taxon>
        <taxon>Chloroflexaceae</taxon>
        <taxon>Chloroflexus</taxon>
    </lineage>
</organism>
<dbReference type="GO" id="GO:0005829">
    <property type="term" value="C:cytosol"/>
    <property type="evidence" value="ECO:0007669"/>
    <property type="project" value="TreeGrafter"/>
</dbReference>
<dbReference type="Pfam" id="PF00027">
    <property type="entry name" value="cNMP_binding"/>
    <property type="match status" value="2"/>
</dbReference>
<dbReference type="InterPro" id="IPR001279">
    <property type="entry name" value="Metallo-B-lactamas"/>
</dbReference>
<dbReference type="AlphaFoldDB" id="A0A178M959"/>
<dbReference type="InterPro" id="IPR014710">
    <property type="entry name" value="RmlC-like_jellyroll"/>
</dbReference>
<dbReference type="STRING" id="1707952.A6A03_16235"/>
<dbReference type="EMBL" id="LWQS01000064">
    <property type="protein sequence ID" value="OAN44568.1"/>
    <property type="molecule type" value="Genomic_DNA"/>
</dbReference>